<organism evidence="2">
    <name type="scientific">hydrothermal vent metagenome</name>
    <dbReference type="NCBI Taxonomy" id="652676"/>
    <lineage>
        <taxon>unclassified sequences</taxon>
        <taxon>metagenomes</taxon>
        <taxon>ecological metagenomes</taxon>
    </lineage>
</organism>
<sequence length="609" mass="71060">MSIKIKTLFILFFMCFPVITPHEAFSRETTQKRIEKKDLFLKFKKGETLKGVIINGPDLIEIIKISDHDIRIEDSIIEQGLDFTKIATVRNKIEIIRSEIKINKNTLYAVKVKATHFLQSVSFSKTLFKGRTSFSGASFDRATLFNEATFNKKSVFSLTQFKDIADFSGTNFKGETIFDLAFFKKKTSFRDAIFFENAFFPSATFNELADFTRSTFHKLAHFMAAVFEKRLTLGMIDFRAYVDFRDTIIGQLDFNSTESPVVIVGRMDFRRAIISEAHFQDVFFEQDIDFSDAIFIRILFKDVSFEQDAYFLRTRFRLQTALYDTRFKKAVDFTDADLRSNQQFLISYAFFNHLKITWQQLPPLTVWQNNVDKKMQSFLDIERKQQAGDEKKENRVKLGGIEKLSHVVSSLQASFRVNRQLQDANHAYYDLKTLELNKSREGKTVWQWFSAQPAWTIWWVSTGFGMQLGWISLWCFGINLFFTLLYFLDGQLSNSHSPKTGDAFKADDTFKLRVLDFPKRYYVQSTTTVSPGHLEYSVKRFLSLFCFSAVILMKVGYRNYHIKGKFLGRFHYRWIIRLEWLLGLYLLPALSYTLQNVVPVINKLVTGLF</sequence>
<protein>
    <recommendedName>
        <fullName evidence="3">Pentapeptide repeat family protein</fullName>
    </recommendedName>
</protein>
<keyword evidence="1" id="KW-0812">Transmembrane</keyword>
<dbReference type="Gene3D" id="2.160.20.80">
    <property type="entry name" value="E3 ubiquitin-protein ligase SopA"/>
    <property type="match status" value="1"/>
</dbReference>
<proteinExistence type="predicted"/>
<evidence type="ECO:0008006" key="3">
    <source>
        <dbReference type="Google" id="ProtNLM"/>
    </source>
</evidence>
<feature type="transmembrane region" description="Helical" evidence="1">
    <location>
        <begin position="578"/>
        <end position="601"/>
    </location>
</feature>
<name>A0A3B1D400_9ZZZZ</name>
<accession>A0A3B1D400</accession>
<feature type="transmembrane region" description="Helical" evidence="1">
    <location>
        <begin position="468"/>
        <end position="488"/>
    </location>
</feature>
<evidence type="ECO:0000313" key="2">
    <source>
        <dbReference type="EMBL" id="VAX26415.1"/>
    </source>
</evidence>
<reference evidence="2" key="1">
    <citation type="submission" date="2018-06" db="EMBL/GenBank/DDBJ databases">
        <authorList>
            <person name="Zhirakovskaya E."/>
        </authorList>
    </citation>
    <scope>NUCLEOTIDE SEQUENCE</scope>
</reference>
<evidence type="ECO:0000256" key="1">
    <source>
        <dbReference type="SAM" id="Phobius"/>
    </source>
</evidence>
<gene>
    <name evidence="2" type="ORF">MNBD_NITROSPIRAE01-1683</name>
</gene>
<dbReference type="EMBL" id="UOGF01000011">
    <property type="protein sequence ID" value="VAX26415.1"/>
    <property type="molecule type" value="Genomic_DNA"/>
</dbReference>
<dbReference type="Pfam" id="PF13576">
    <property type="entry name" value="Pentapeptide_3"/>
    <property type="match status" value="1"/>
</dbReference>
<keyword evidence="1" id="KW-0472">Membrane</keyword>
<dbReference type="AlphaFoldDB" id="A0A3B1D400"/>
<dbReference type="InterPro" id="IPR001646">
    <property type="entry name" value="5peptide_repeat"/>
</dbReference>
<keyword evidence="1" id="KW-1133">Transmembrane helix</keyword>